<feature type="domain" description="DUF4246" evidence="5">
    <location>
        <begin position="366"/>
        <end position="434"/>
    </location>
</feature>
<accession>A0A0B2WLG3</accession>
<keyword evidence="7" id="KW-1185">Reference proteome</keyword>
<dbReference type="Pfam" id="PF21666">
    <property type="entry name" value="DUF4246_N"/>
    <property type="match status" value="1"/>
</dbReference>
<dbReference type="HOGENOM" id="CLU_012066_2_1_1"/>
<dbReference type="InterPro" id="IPR025340">
    <property type="entry name" value="DUF4246"/>
</dbReference>
<evidence type="ECO:0000256" key="1">
    <source>
        <dbReference type="ARBA" id="ARBA00022574"/>
    </source>
</evidence>
<organism evidence="6 7">
    <name type="scientific">Metarhizium album (strain ARSEF 1941)</name>
    <dbReference type="NCBI Taxonomy" id="1081103"/>
    <lineage>
        <taxon>Eukaryota</taxon>
        <taxon>Fungi</taxon>
        <taxon>Dikarya</taxon>
        <taxon>Ascomycota</taxon>
        <taxon>Pezizomycotina</taxon>
        <taxon>Sordariomycetes</taxon>
        <taxon>Hypocreomycetidae</taxon>
        <taxon>Hypocreales</taxon>
        <taxon>Clavicipitaceae</taxon>
        <taxon>Metarhizium</taxon>
    </lineage>
</organism>
<dbReference type="InterPro" id="IPR001680">
    <property type="entry name" value="WD40_rpt"/>
</dbReference>
<dbReference type="AlphaFoldDB" id="A0A0B2WLG3"/>
<sequence>MGSYDFDPFEDVPDRHKTPGQGWAAKFNSAAPRTMDLSLRHVLMPSVSEVVCVRFSPDGGLVAVGIDCGVQIFRTDTRQMFCEMKHGLIQWGQPDLVRALCFLAVGNILAAAGDDGKVRLWDVNSRSVIQTFLGHEATVTCLQLSKDGRFIVSGSEDRTVRCWDTNSGQEVAKCVLAHGVLSLSVSPVANILAVGTLHGAVVLEGTTFEVVETIGEDGAHDNAVHSVAFSPHGSRLATASLDKTVGVWDMPSTGGSKPGFLRAMEGHKDTVLSVCWAENGRWVISGSKDGSFLISDSESGQTQATVYGHSNIVLSVTSMPAQRLFATAGSDLGRVMLWSYTIRAEPDVAPTADDAASAPRPNLKRPGSGLPLQYLPPSKKHFPIFMGDGESDWSAATLLIREVCMLKMLDQLTDKPEWWLKVHDAEITSRWKTEALGMDWTAYREYGDFTTAMADACIVEMKKKAALYEKTGLVPVLDYSACVVKSDTVAADLFGKLRDAVRPLENVPEDQKDWHPGSDGKVLDLVHPSLWPLVYARTRILTDKTCNVQDCMDACGQGTVLSKPTRAELVMTPRWPYGQDGLSVTSLSLNFQWLPCDVEIDEDGHASIDSYINNLNPAEHAELYSIIGGFIQQSLPAWDVIYRWPEEYSFQRLTARKVGPNCTTPDVCRAHYECLPGNRPVDERELDQEDDEFGPYSSDSESSSVRNQLDNEWFDRTHPVILPDAQPEEGLSPDRFFHLGPGDVRSSNFFNGESRIQVIVKLANIHLTPEKPTYEGGSWHIEGQLNEHICGTALFYYDNENITESRLAFRTKSNREELDTGLDYGQSDYRSIARTFAIDPRPGHDSTVQDIGSVLTRQGRAVFFPNLYQHQVRPFSLADPSRPGHRKILALFLVDPAIPVISTAQVPPQQPHWRAGQAAEAASSSGAAATDVIDWAEAVRIRGELMNERSALQTQTTERYEQATFNFCEH</sequence>
<dbReference type="PROSITE" id="PS50294">
    <property type="entry name" value="WD_REPEATS_REGION"/>
    <property type="match status" value="3"/>
</dbReference>
<evidence type="ECO:0000256" key="2">
    <source>
        <dbReference type="ARBA" id="ARBA00022737"/>
    </source>
</evidence>
<feature type="repeat" description="WD" evidence="3">
    <location>
        <begin position="217"/>
        <end position="250"/>
    </location>
</feature>
<dbReference type="SMART" id="SM00320">
    <property type="entry name" value="WD40"/>
    <property type="match status" value="6"/>
</dbReference>
<dbReference type="Gene3D" id="2.130.10.10">
    <property type="entry name" value="YVTN repeat-like/Quinoprotein amine dehydrogenase"/>
    <property type="match status" value="1"/>
</dbReference>
<dbReference type="RefSeq" id="XP_040677972.1">
    <property type="nucleotide sequence ID" value="XM_040823813.1"/>
</dbReference>
<dbReference type="SUPFAM" id="SSF50978">
    <property type="entry name" value="WD40 repeat-like"/>
    <property type="match status" value="1"/>
</dbReference>
<dbReference type="PRINTS" id="PR00320">
    <property type="entry name" value="GPROTEINBRPT"/>
</dbReference>
<dbReference type="PROSITE" id="PS00678">
    <property type="entry name" value="WD_REPEATS_1"/>
    <property type="match status" value="2"/>
</dbReference>
<dbReference type="InterPro" id="IPR049207">
    <property type="entry name" value="DUF4246_N"/>
</dbReference>
<reference evidence="6 7" key="1">
    <citation type="journal article" date="2014" name="Proc. Natl. Acad. Sci. U.S.A.">
        <title>Trajectory and genomic determinants of fungal-pathogen speciation and host adaptation.</title>
        <authorList>
            <person name="Hu X."/>
            <person name="Xiao G."/>
            <person name="Zheng P."/>
            <person name="Shang Y."/>
            <person name="Su Y."/>
            <person name="Zhang X."/>
            <person name="Liu X."/>
            <person name="Zhan S."/>
            <person name="St Leger R.J."/>
            <person name="Wang C."/>
        </authorList>
    </citation>
    <scope>NUCLEOTIDE SEQUENCE [LARGE SCALE GENOMIC DNA]</scope>
    <source>
        <strain evidence="6 7">ARSEF 1941</strain>
    </source>
</reference>
<gene>
    <name evidence="6" type="ORF">MAM_05015</name>
</gene>
<evidence type="ECO:0000259" key="5">
    <source>
        <dbReference type="Pfam" id="PF21666"/>
    </source>
</evidence>
<dbReference type="InterPro" id="IPR036322">
    <property type="entry name" value="WD40_repeat_dom_sf"/>
</dbReference>
<comment type="caution">
    <text evidence="6">The sequence shown here is derived from an EMBL/GenBank/DDBJ whole genome shotgun (WGS) entry which is preliminary data.</text>
</comment>
<feature type="repeat" description="WD" evidence="3">
    <location>
        <begin position="90"/>
        <end position="131"/>
    </location>
</feature>
<dbReference type="PANTHER" id="PTHR33119:SF1">
    <property type="entry name" value="FE2OG DIOXYGENASE DOMAIN-CONTAINING PROTEIN"/>
    <property type="match status" value="1"/>
</dbReference>
<dbReference type="PROSITE" id="PS50082">
    <property type="entry name" value="WD_REPEATS_2"/>
    <property type="match status" value="4"/>
</dbReference>
<feature type="domain" description="DUF4246" evidence="4">
    <location>
        <begin position="452"/>
        <end position="915"/>
    </location>
</feature>
<protein>
    <submittedName>
        <fullName evidence="6">WD40 repeat-like-containing domain protein</fullName>
    </submittedName>
</protein>
<dbReference type="STRING" id="1081103.A0A0B2WLG3"/>
<evidence type="ECO:0000313" key="6">
    <source>
        <dbReference type="EMBL" id="KHN96906.1"/>
    </source>
</evidence>
<feature type="repeat" description="WD" evidence="3">
    <location>
        <begin position="264"/>
        <end position="305"/>
    </location>
</feature>
<dbReference type="InterPro" id="IPR019775">
    <property type="entry name" value="WD40_repeat_CS"/>
</dbReference>
<dbReference type="GeneID" id="63739470"/>
<dbReference type="Proteomes" id="UP000030816">
    <property type="component" value="Unassembled WGS sequence"/>
</dbReference>
<dbReference type="InterPro" id="IPR049192">
    <property type="entry name" value="DUF4246_C"/>
</dbReference>
<dbReference type="InterPro" id="IPR020472">
    <property type="entry name" value="WD40_PAC1"/>
</dbReference>
<dbReference type="OrthoDB" id="415532at2759"/>
<evidence type="ECO:0000313" key="7">
    <source>
        <dbReference type="Proteomes" id="UP000030816"/>
    </source>
</evidence>
<dbReference type="CDD" id="cd00200">
    <property type="entry name" value="WD40"/>
    <property type="match status" value="1"/>
</dbReference>
<name>A0A0B2WLG3_METAS</name>
<proteinExistence type="predicted"/>
<dbReference type="Pfam" id="PF00400">
    <property type="entry name" value="WD40"/>
    <property type="match status" value="5"/>
</dbReference>
<evidence type="ECO:0000259" key="4">
    <source>
        <dbReference type="Pfam" id="PF14033"/>
    </source>
</evidence>
<keyword evidence="2" id="KW-0677">Repeat</keyword>
<dbReference type="Pfam" id="PF14033">
    <property type="entry name" value="DUF4246"/>
    <property type="match status" value="1"/>
</dbReference>
<dbReference type="PANTHER" id="PTHR33119">
    <property type="entry name" value="IFI3P"/>
    <property type="match status" value="1"/>
</dbReference>
<evidence type="ECO:0000256" key="3">
    <source>
        <dbReference type="PROSITE-ProRule" id="PRU00221"/>
    </source>
</evidence>
<feature type="repeat" description="WD" evidence="3">
    <location>
        <begin position="132"/>
        <end position="173"/>
    </location>
</feature>
<dbReference type="InterPro" id="IPR015943">
    <property type="entry name" value="WD40/YVTN_repeat-like_dom_sf"/>
</dbReference>
<dbReference type="EMBL" id="AZHE01000012">
    <property type="protein sequence ID" value="KHN96906.1"/>
    <property type="molecule type" value="Genomic_DNA"/>
</dbReference>
<keyword evidence="1 3" id="KW-0853">WD repeat</keyword>